<dbReference type="SUPFAM" id="SSF56672">
    <property type="entry name" value="DNA/RNA polymerases"/>
    <property type="match status" value="2"/>
</dbReference>
<feature type="region of interest" description="Disordered" evidence="1">
    <location>
        <begin position="77"/>
        <end position="120"/>
    </location>
</feature>
<dbReference type="Pfam" id="PF07727">
    <property type="entry name" value="RVT_2"/>
    <property type="match status" value="1"/>
</dbReference>
<dbReference type="InterPro" id="IPR013103">
    <property type="entry name" value="RVT_2"/>
</dbReference>
<dbReference type="InterPro" id="IPR002156">
    <property type="entry name" value="RNaseH_domain"/>
</dbReference>
<name>A0A6L2MT82_TANCI</name>
<feature type="domain" description="GAG-pre-integrase" evidence="5">
    <location>
        <begin position="1603"/>
        <end position="1675"/>
    </location>
</feature>
<proteinExistence type="predicted"/>
<evidence type="ECO:0000259" key="4">
    <source>
        <dbReference type="Pfam" id="PF13456"/>
    </source>
</evidence>
<dbReference type="CDD" id="cd09272">
    <property type="entry name" value="RNase_HI_RT_Ty1"/>
    <property type="match status" value="1"/>
</dbReference>
<dbReference type="Pfam" id="PF13456">
    <property type="entry name" value="RVT_3"/>
    <property type="match status" value="1"/>
</dbReference>
<keyword evidence="6" id="KW-0548">Nucleotidyltransferase</keyword>
<feature type="domain" description="Reverse transcriptase Ty1/copia-type" evidence="3">
    <location>
        <begin position="1888"/>
        <end position="2033"/>
    </location>
</feature>
<feature type="compositionally biased region" description="Polar residues" evidence="1">
    <location>
        <begin position="89"/>
        <end position="99"/>
    </location>
</feature>
<keyword evidence="6" id="KW-0808">Transferase</keyword>
<reference evidence="6" key="1">
    <citation type="journal article" date="2019" name="Sci. Rep.">
        <title>Draft genome of Tanacetum cinerariifolium, the natural source of mosquito coil.</title>
        <authorList>
            <person name="Yamashiro T."/>
            <person name="Shiraishi A."/>
            <person name="Satake H."/>
            <person name="Nakayama K."/>
        </authorList>
    </citation>
    <scope>NUCLEOTIDE SEQUENCE</scope>
</reference>
<evidence type="ECO:0000256" key="1">
    <source>
        <dbReference type="SAM" id="MobiDB-lite"/>
    </source>
</evidence>
<feature type="region of interest" description="Disordered" evidence="1">
    <location>
        <begin position="1348"/>
        <end position="1374"/>
    </location>
</feature>
<evidence type="ECO:0000259" key="2">
    <source>
        <dbReference type="Pfam" id="PF00078"/>
    </source>
</evidence>
<dbReference type="GO" id="GO:0003964">
    <property type="term" value="F:RNA-directed DNA polymerase activity"/>
    <property type="evidence" value="ECO:0007669"/>
    <property type="project" value="UniProtKB-KW"/>
</dbReference>
<dbReference type="Pfam" id="PF13976">
    <property type="entry name" value="gag_pre-integrs"/>
    <property type="match status" value="1"/>
</dbReference>
<feature type="domain" description="RNase H type-1" evidence="4">
    <location>
        <begin position="452"/>
        <end position="534"/>
    </location>
</feature>
<feature type="domain" description="Reverse transcriptase" evidence="2">
    <location>
        <begin position="250"/>
        <end position="327"/>
    </location>
</feature>
<organism evidence="6">
    <name type="scientific">Tanacetum cinerariifolium</name>
    <name type="common">Dalmatian daisy</name>
    <name type="synonym">Chrysanthemum cinerariifolium</name>
    <dbReference type="NCBI Taxonomy" id="118510"/>
    <lineage>
        <taxon>Eukaryota</taxon>
        <taxon>Viridiplantae</taxon>
        <taxon>Streptophyta</taxon>
        <taxon>Embryophyta</taxon>
        <taxon>Tracheophyta</taxon>
        <taxon>Spermatophyta</taxon>
        <taxon>Magnoliopsida</taxon>
        <taxon>eudicotyledons</taxon>
        <taxon>Gunneridae</taxon>
        <taxon>Pentapetalae</taxon>
        <taxon>asterids</taxon>
        <taxon>campanulids</taxon>
        <taxon>Asterales</taxon>
        <taxon>Asteraceae</taxon>
        <taxon>Asteroideae</taxon>
        <taxon>Anthemideae</taxon>
        <taxon>Anthemidinae</taxon>
        <taxon>Tanacetum</taxon>
    </lineage>
</organism>
<gene>
    <name evidence="6" type="ORF">Tci_049111</name>
</gene>
<protein>
    <submittedName>
        <fullName evidence="6">Reverse transcriptase domain-containing protein</fullName>
    </submittedName>
</protein>
<dbReference type="InterPro" id="IPR012337">
    <property type="entry name" value="RNaseH-like_sf"/>
</dbReference>
<evidence type="ECO:0000259" key="5">
    <source>
        <dbReference type="Pfam" id="PF13976"/>
    </source>
</evidence>
<feature type="region of interest" description="Disordered" evidence="1">
    <location>
        <begin position="1"/>
        <end position="25"/>
    </location>
</feature>
<dbReference type="InterPro" id="IPR036397">
    <property type="entry name" value="RNaseH_sf"/>
</dbReference>
<dbReference type="GO" id="GO:0003676">
    <property type="term" value="F:nucleic acid binding"/>
    <property type="evidence" value="ECO:0007669"/>
    <property type="project" value="InterPro"/>
</dbReference>
<accession>A0A6L2MT82</accession>
<feature type="region of interest" description="Disordered" evidence="1">
    <location>
        <begin position="925"/>
        <end position="945"/>
    </location>
</feature>
<feature type="compositionally biased region" description="Polar residues" evidence="1">
    <location>
        <begin position="1348"/>
        <end position="1360"/>
    </location>
</feature>
<dbReference type="EMBL" id="BKCJ010007412">
    <property type="protein sequence ID" value="GEU77133.1"/>
    <property type="molecule type" value="Genomic_DNA"/>
</dbReference>
<comment type="caution">
    <text evidence="6">The sequence shown here is derived from an EMBL/GenBank/DDBJ whole genome shotgun (WGS) entry which is preliminary data.</text>
</comment>
<evidence type="ECO:0000313" key="6">
    <source>
        <dbReference type="EMBL" id="GEU77133.1"/>
    </source>
</evidence>
<dbReference type="Gene3D" id="3.30.420.10">
    <property type="entry name" value="Ribonuclease H-like superfamily/Ribonuclease H"/>
    <property type="match status" value="2"/>
</dbReference>
<dbReference type="InterPro" id="IPR000477">
    <property type="entry name" value="RT_dom"/>
</dbReference>
<dbReference type="InterPro" id="IPR025724">
    <property type="entry name" value="GAG-pre-integrase_dom"/>
</dbReference>
<keyword evidence="6" id="KW-0695">RNA-directed DNA polymerase</keyword>
<sequence>MSVSPKPRRGHSESPRKRDPKRKMVFKRLEKSVFHRLGDKERSTFAYLDDSRHRSYHSNHRDTKSCYQSSRLRETEFTFEKHHNRRAPSQRTKALSKSEGSAGGHWKPRPKTQRLSVEDDLSQPWRVAKQKITQSFSPESIISFLPLEEEDGTKGLMIIEAKIGGLFVHRSRTVTLRSSRIIPLECAMVSGLGAQQPKPVNMTGFPRYIEEHRLNIREGCLPITQKKKGQIPERNKAIYKEVENLVDASIKNAGAPYQRLVDKAFQKQISQTLEVYVDDLFIKSRTEQEVFRDIEETFKTLREINMKLNPKKCTFGIREGMFLGYKVNVDGLKVYPDKVEAFLSLPFLKCLKDVQRLNGKLASLNRFQSKSAKNHCHCSKNLKKFTKKSDFQWTTKVEMAFKQMKTLIAELPIPRTLVKGKIIADFIIERPEDDPPNTLIEDKEELPDLFNATNNEAEYEALIAGLRIVEQKGVKNLQANVYSRLVTNQVNGTYVAKEPCMINYLEKVKNLASTFKEFSIIHVPRREDKKADALKRVNKSLGEGIKARLDERSKNWLEEISHVLWAHRTMVKSSNRETPFSLTYGTKAVIPVEIGMPTLRTTKVDMIKNDEALEINLDLLEEKREQTADQESKSKAKMEKYYNVRGRDTSFRPGDLVYQNNKASHAEYGSKLEPKWEGPYEVTEALGKGAYKLRDCNGTILPRTWNICNLKKCYCSIVGTDLVHSTVTDLVKDNVNQSSSSTMSTDPAEAIQADCDVKETHIILQGLPPEVNTKFLNTLLPEWSKFVTDVKLVRDLHTTNIDQLHAYLGQHEYHANEQQASTYQSSPFAISYHTPQFVSQGASSSNLSISYPVNDIPSTVNHNAYMESSLVPQIDYAPTVQHSSEFLSPETGLVVLVFQKGDDPIDAINHMMSFLTTVVTSSAPNLRGSEMQNDPGTTESSSNQNVVTTNAAYQAKDLEAYDSDCDELNSVKIALMANLSHYGSDNLAETELYAEQAFWSQYSVKTDEPNLSASTTVVEVPKELPKVSMVNSCLKKLKFHLASFDIVVKERTTATAITEGTWGFEHAKACFCDDIIPFVKDLKELFTSFDQCLIDEVTEVQKVFKQIKQAVEQHCEKKNKFQDKMESVLKDNDRLLQKAISVDIVNLVLNDNVNVACMNVNAFQAQAKDTVILKLKKKLHSLNGDMTERNVKREVEEIETLNIELDHKVTKLVAKNEHLKQTYNLQEKVLEITTLKEQLNKLKGKAVITEAVSLNPINPELLKVDIAPLAPKLRKNRTAHTDYIRHTQEEAATLRETVEITPKNKTKQIRLTEHITKSGKTTVTTPPLANIDSNTPMLSSTGVTLVSSASGSMSQDNTQKNKIRQTQRKAKKNKLEDHLRVVKSSLNKKSVVDTKATSSVTNFVSNVNSDLKCSLCNGCLFSDNHEACVVAYINFVNAGIKTKSVKTQVKRKVWQPTGNVFKTVGHIWKPTGRTFTLVGNVCPLTRITTHTIVPPREPIPIVNSTDKTVVTLVYSRKTKTANKKVPVSNSTITKSLVANKMEPNNSWGSSSSNVPSSLIDYGLSKSSFGQFCDSDLEVAFRQYTYFIRNLDRVDLLTGSRGNNLYTLSLQDMMASSPICLLSKASKTKSWLWHHRLSHLNFGAINYLARQGLVRGLSKLKFEKDHLCPTCAMGKSTKKTHKPKSEDTNQKKLYLLHMDLCRLIHVKSVNGKKYILVIIDDYSRFTWVKFLRSKDETLDFIIKFPKMIHVRLKVPTPYELLHSKLPDLSFFHVFGALCYPTNDSENLAPEVIAPIVEVIPPVHADSTGLPSSTTVDQDAPSLSKSHTTTEIQSLVIPQDVGDDHLDMEVAHIGNDPLFGVPILEVTSAKSSSTASPQSIEELNEFERLEVWELVHHLDKVIVITLKWIYKVKLDELGGILKNKARLVAWGYRQEEGIAFKESFAPVARLEAIRIFLAYAAHKNMVVYQMDVKTAFLNGNLREEVYVSQPDRFVDPDNPNHVYKLKKALYGLKQALCTWCDMLSLFLLSQDFSKVDPPMVEKSKLDKDREGKVVDQSHYCGMIGTLLYLTASRPDLQFAICMCAWYQARPTEKHINAVKRIFRYLRGTVHRGLWYLKDSSVTLTAFADADHAEAEYRALSGCCAQILWMRSQLLDYGLGFNKIPMYCNNKSAIVLCCNNVQHSRSKHIDIRYHFIKEQVENGVIEIYFVNTEYQLADLFTKALGRERIKFLINKLGMRSFTPKTLKQLMNEEDE</sequence>
<dbReference type="PANTHER" id="PTHR48475:SF2">
    <property type="entry name" value="RIBONUCLEASE H"/>
    <property type="match status" value="1"/>
</dbReference>
<dbReference type="Pfam" id="PF00078">
    <property type="entry name" value="RVT_1"/>
    <property type="match status" value="1"/>
</dbReference>
<dbReference type="InterPro" id="IPR043128">
    <property type="entry name" value="Rev_trsase/Diguanyl_cyclase"/>
</dbReference>
<dbReference type="SUPFAM" id="SSF53098">
    <property type="entry name" value="Ribonuclease H-like"/>
    <property type="match status" value="1"/>
</dbReference>
<dbReference type="PANTHER" id="PTHR48475">
    <property type="entry name" value="RIBONUCLEASE H"/>
    <property type="match status" value="1"/>
</dbReference>
<dbReference type="Gene3D" id="3.30.70.270">
    <property type="match status" value="2"/>
</dbReference>
<dbReference type="GO" id="GO:0004523">
    <property type="term" value="F:RNA-DNA hybrid ribonuclease activity"/>
    <property type="evidence" value="ECO:0007669"/>
    <property type="project" value="InterPro"/>
</dbReference>
<dbReference type="CDD" id="cd09279">
    <property type="entry name" value="RNase_HI_like"/>
    <property type="match status" value="1"/>
</dbReference>
<evidence type="ECO:0000259" key="3">
    <source>
        <dbReference type="Pfam" id="PF07727"/>
    </source>
</evidence>
<dbReference type="InterPro" id="IPR043502">
    <property type="entry name" value="DNA/RNA_pol_sf"/>
</dbReference>
<feature type="compositionally biased region" description="Basic residues" evidence="1">
    <location>
        <begin position="1361"/>
        <end position="1372"/>
    </location>
</feature>